<sequence length="355" mass="39305">MGELRSTVIMKTDIRGFTNTVGRLSEAELSTLLSEHKQFILDLVAKQDGQLVKGEGDAFWLTFPSVTDAALAASAIQAELRLEQTGKSDDDRLAVRIVIVLGDVLHQGNDIFGAPVNLAARLESVTPPDEIYLSQAACLALNAAEINTSYVGEFSLKGMTQTTQVYKVNLQHRTRVLPDQVIVISDLTNYNIYAKTHSIQQVEQVLTQHELLHKQVCQKFGGDINMFIGDACIMLFDSVETALAAVDALVSDWQAFQQTHQVSCAMTVGMHKGDIYLFRTYVYGEAFHLASGVQVLASKLTPAASSRTFVSSQVRAEIQDQDWLARLHLVDVPPKLRERFQFLEQFAVYDLIAPT</sequence>
<dbReference type="PROSITE" id="PS50125">
    <property type="entry name" value="GUANYLATE_CYCLASE_2"/>
    <property type="match status" value="2"/>
</dbReference>
<proteinExistence type="inferred from homology"/>
<protein>
    <submittedName>
        <fullName evidence="3">Adenylate cyclase</fullName>
    </submittedName>
</protein>
<reference evidence="3 4" key="1">
    <citation type="submission" date="2018-11" db="EMBL/GenBank/DDBJ databases">
        <title>Whole genome sequencing of an environmental sample.</title>
        <authorList>
            <person name="Sarangi A.N."/>
            <person name="Singh D."/>
            <person name="Tripathy S."/>
        </authorList>
    </citation>
    <scope>NUCLEOTIDE SEQUENCE [LARGE SCALE GENOMIC DNA]</scope>
    <source>
        <strain evidence="3 4">Lakshadweep</strain>
    </source>
</reference>
<dbReference type="InterPro" id="IPR050697">
    <property type="entry name" value="Adenylyl/Guanylyl_Cyclase_3/4"/>
</dbReference>
<accession>A0A4Q7E7R3</accession>
<keyword evidence="4" id="KW-1185">Reference proteome</keyword>
<comment type="caution">
    <text evidence="3">The sequence shown here is derived from an EMBL/GenBank/DDBJ whole genome shotgun (WGS) entry which is preliminary data.</text>
</comment>
<dbReference type="Proteomes" id="UP000292459">
    <property type="component" value="Unassembled WGS sequence"/>
</dbReference>
<dbReference type="InterPro" id="IPR029787">
    <property type="entry name" value="Nucleotide_cyclase"/>
</dbReference>
<evidence type="ECO:0000259" key="2">
    <source>
        <dbReference type="PROSITE" id="PS50125"/>
    </source>
</evidence>
<feature type="domain" description="Guanylate cyclase" evidence="2">
    <location>
        <begin position="8"/>
        <end position="123"/>
    </location>
</feature>
<dbReference type="PANTHER" id="PTHR43081">
    <property type="entry name" value="ADENYLATE CYCLASE, TERMINAL-DIFFERENTIATION SPECIFIC-RELATED"/>
    <property type="match status" value="1"/>
</dbReference>
<dbReference type="InterPro" id="IPR001054">
    <property type="entry name" value="A/G_cyclase"/>
</dbReference>
<dbReference type="PANTHER" id="PTHR43081:SF19">
    <property type="entry name" value="PH-SENSITIVE ADENYLATE CYCLASE RV1264"/>
    <property type="match status" value="1"/>
</dbReference>
<gene>
    <name evidence="3" type="ORF">DYY88_07395</name>
</gene>
<dbReference type="GO" id="GO:0035556">
    <property type="term" value="P:intracellular signal transduction"/>
    <property type="evidence" value="ECO:0007669"/>
    <property type="project" value="InterPro"/>
</dbReference>
<evidence type="ECO:0000313" key="4">
    <source>
        <dbReference type="Proteomes" id="UP000292459"/>
    </source>
</evidence>
<dbReference type="AlphaFoldDB" id="A0A4Q7E7R3"/>
<dbReference type="EMBL" id="QVFV01000002">
    <property type="protein sequence ID" value="RZM78622.1"/>
    <property type="molecule type" value="Genomic_DNA"/>
</dbReference>
<comment type="similarity">
    <text evidence="1">Belongs to the adenylyl cyclase class-3 family.</text>
</comment>
<evidence type="ECO:0000313" key="3">
    <source>
        <dbReference type="EMBL" id="RZM78622.1"/>
    </source>
</evidence>
<dbReference type="GO" id="GO:0009190">
    <property type="term" value="P:cyclic nucleotide biosynthetic process"/>
    <property type="evidence" value="ECO:0007669"/>
    <property type="project" value="InterPro"/>
</dbReference>
<feature type="domain" description="Guanylate cyclase" evidence="2">
    <location>
        <begin position="181"/>
        <end position="294"/>
    </location>
</feature>
<evidence type="ECO:0000256" key="1">
    <source>
        <dbReference type="ARBA" id="ARBA00005381"/>
    </source>
</evidence>
<dbReference type="OrthoDB" id="9801841at2"/>
<dbReference type="Gene3D" id="3.30.70.1230">
    <property type="entry name" value="Nucleotide cyclase"/>
    <property type="match status" value="2"/>
</dbReference>
<dbReference type="RefSeq" id="WP_052288607.1">
    <property type="nucleotide sequence ID" value="NZ_QVFV01000002.1"/>
</dbReference>
<organism evidence="3 4">
    <name type="scientific">Leptolyngbya iicbica LK</name>
    <dbReference type="NCBI Taxonomy" id="2294035"/>
    <lineage>
        <taxon>Bacteria</taxon>
        <taxon>Bacillati</taxon>
        <taxon>Cyanobacteriota</taxon>
        <taxon>Cyanophyceae</taxon>
        <taxon>Leptolyngbyales</taxon>
        <taxon>Leptolyngbyaceae</taxon>
        <taxon>Leptolyngbya group</taxon>
        <taxon>Leptolyngbya</taxon>
        <taxon>Leptolyngbya iicbica</taxon>
    </lineage>
</organism>
<dbReference type="SUPFAM" id="SSF55073">
    <property type="entry name" value="Nucleotide cyclase"/>
    <property type="match status" value="2"/>
</dbReference>
<dbReference type="GO" id="GO:0004016">
    <property type="term" value="F:adenylate cyclase activity"/>
    <property type="evidence" value="ECO:0007669"/>
    <property type="project" value="UniProtKB-ARBA"/>
</dbReference>
<name>A0A4Q7E7R3_9CYAN</name>
<dbReference type="CDD" id="cd07302">
    <property type="entry name" value="CHD"/>
    <property type="match status" value="1"/>
</dbReference>
<dbReference type="Pfam" id="PF00211">
    <property type="entry name" value="Guanylate_cyc"/>
    <property type="match status" value="1"/>
</dbReference>